<name>A0ACC0LJ85_RHOML</name>
<comment type="caution">
    <text evidence="1">The sequence shown here is derived from an EMBL/GenBank/DDBJ whole genome shotgun (WGS) entry which is preliminary data.</text>
</comment>
<gene>
    <name evidence="1" type="ORF">RHMOL_Rhmol12G0141800</name>
</gene>
<accession>A0ACC0LJ85</accession>
<proteinExistence type="predicted"/>
<keyword evidence="2" id="KW-1185">Reference proteome</keyword>
<dbReference type="EMBL" id="CM046399">
    <property type="protein sequence ID" value="KAI8528336.1"/>
    <property type="molecule type" value="Genomic_DNA"/>
</dbReference>
<organism evidence="1 2">
    <name type="scientific">Rhododendron molle</name>
    <name type="common">Chinese azalea</name>
    <name type="synonym">Azalea mollis</name>
    <dbReference type="NCBI Taxonomy" id="49168"/>
    <lineage>
        <taxon>Eukaryota</taxon>
        <taxon>Viridiplantae</taxon>
        <taxon>Streptophyta</taxon>
        <taxon>Embryophyta</taxon>
        <taxon>Tracheophyta</taxon>
        <taxon>Spermatophyta</taxon>
        <taxon>Magnoliopsida</taxon>
        <taxon>eudicotyledons</taxon>
        <taxon>Gunneridae</taxon>
        <taxon>Pentapetalae</taxon>
        <taxon>asterids</taxon>
        <taxon>Ericales</taxon>
        <taxon>Ericaceae</taxon>
        <taxon>Ericoideae</taxon>
        <taxon>Rhodoreae</taxon>
        <taxon>Rhododendron</taxon>
    </lineage>
</organism>
<evidence type="ECO:0000313" key="2">
    <source>
        <dbReference type="Proteomes" id="UP001062846"/>
    </source>
</evidence>
<dbReference type="Proteomes" id="UP001062846">
    <property type="component" value="Chromosome 12"/>
</dbReference>
<sequence length="157" mass="18253">MLFCCRIVMEDTFRGEILEQEFVIEENSMDGFKDLKFLKKGNVQPIKSSSIMGPREPCIGLVFEEWEDAKSCYGAYAKRKGFGIRKNQTHRSLKDKSVIGVEFSCYREGFCRPSYHKKRKNGSSHYEKMIGCKTMMSMGEDWGALQQPRIRKFLHTI</sequence>
<protein>
    <submittedName>
        <fullName evidence="1">Uncharacterized protein</fullName>
    </submittedName>
</protein>
<reference evidence="1" key="1">
    <citation type="submission" date="2022-02" db="EMBL/GenBank/DDBJ databases">
        <title>Plant Genome Project.</title>
        <authorList>
            <person name="Zhang R.-G."/>
        </authorList>
    </citation>
    <scope>NUCLEOTIDE SEQUENCE</scope>
    <source>
        <strain evidence="1">AT1</strain>
    </source>
</reference>
<evidence type="ECO:0000313" key="1">
    <source>
        <dbReference type="EMBL" id="KAI8528336.1"/>
    </source>
</evidence>